<protein>
    <recommendedName>
        <fullName evidence="6">Aminoacyl-transfer RNA synthetases class-II family profile domain-containing protein</fullName>
    </recommendedName>
</protein>
<dbReference type="GO" id="GO:0005524">
    <property type="term" value="F:ATP binding"/>
    <property type="evidence" value="ECO:0007669"/>
    <property type="project" value="UniProtKB-KW"/>
</dbReference>
<evidence type="ECO:0000256" key="1">
    <source>
        <dbReference type="ARBA" id="ARBA00011738"/>
    </source>
</evidence>
<dbReference type="FunFam" id="3.30.930.10:FF:000017">
    <property type="entry name" value="Elongation factor P--(R)-beta-lysine ligase"/>
    <property type="match status" value="1"/>
</dbReference>
<dbReference type="GO" id="GO:0004824">
    <property type="term" value="F:lysine-tRNA ligase activity"/>
    <property type="evidence" value="ECO:0007669"/>
    <property type="project" value="InterPro"/>
</dbReference>
<dbReference type="AlphaFoldDB" id="A0A0R2SXM9"/>
<dbReference type="Proteomes" id="UP000051242">
    <property type="component" value="Unassembled WGS sequence"/>
</dbReference>
<dbReference type="GO" id="GO:0006430">
    <property type="term" value="P:lysyl-tRNA aminoacylation"/>
    <property type="evidence" value="ECO:0007669"/>
    <property type="project" value="InterPro"/>
</dbReference>
<evidence type="ECO:0000256" key="3">
    <source>
        <dbReference type="ARBA" id="ARBA00022741"/>
    </source>
</evidence>
<accession>A0A0R2SXM9</accession>
<reference evidence="7 8" key="1">
    <citation type="submission" date="2015-10" db="EMBL/GenBank/DDBJ databases">
        <title>Metagenome-Assembled Genomes uncover a global brackish microbiome.</title>
        <authorList>
            <person name="Hugerth L.W."/>
            <person name="Larsson J."/>
            <person name="Alneberg J."/>
            <person name="Lindh M.V."/>
            <person name="Legrand C."/>
            <person name="Pinhassi J."/>
            <person name="Andersson A.F."/>
        </authorList>
    </citation>
    <scope>NUCLEOTIDE SEQUENCE [LARGE SCALE GENOMIC DNA]</scope>
    <source>
        <strain evidence="7">BACL22 MAG-120619-bin3</strain>
    </source>
</reference>
<dbReference type="GO" id="GO:0000049">
    <property type="term" value="F:tRNA binding"/>
    <property type="evidence" value="ECO:0007669"/>
    <property type="project" value="TreeGrafter"/>
</dbReference>
<dbReference type="Gene3D" id="3.30.930.10">
    <property type="entry name" value="Bira Bifunctional Protein, Domain 2"/>
    <property type="match status" value="1"/>
</dbReference>
<keyword evidence="4" id="KW-0067">ATP-binding</keyword>
<dbReference type="InterPro" id="IPR004525">
    <property type="entry name" value="EpmA"/>
</dbReference>
<feature type="domain" description="Aminoacyl-transfer RNA synthetases class-II family profile" evidence="6">
    <location>
        <begin position="14"/>
        <end position="317"/>
    </location>
</feature>
<dbReference type="InterPro" id="IPR018149">
    <property type="entry name" value="Lys-tRNA-synth_II_C"/>
</dbReference>
<dbReference type="PROSITE" id="PS50862">
    <property type="entry name" value="AA_TRNA_LIGASE_II"/>
    <property type="match status" value="1"/>
</dbReference>
<name>A0A0R2SXM9_9GAMM</name>
<dbReference type="GO" id="GO:0005829">
    <property type="term" value="C:cytosol"/>
    <property type="evidence" value="ECO:0007669"/>
    <property type="project" value="TreeGrafter"/>
</dbReference>
<sequence>MTTHWLPSATLQTLRQRATLLAAIRLFFASRDVLEVETPALMPTTATDIYIDSYRLADSPLFLQTSPEFPLKRLLAAGSGSIFQLGKVFRQDAPSKRHNHEFTLCEWYRVGMNLAHLMDEVEALVHTVFAAADVPRGTALKVERFSYRTLFETHLGIDPHRATLDQLALLAERELELVATDLSRTDYLQLLLSHCIEPNLPAACFIFDYPVDQAALARIEEDDSGQRVARRFELFLAGMEVANGYFELLDEAEQRTRFEADIAERARRGYDAVPLDEALLAALAAGMPECSGVALGVDRLVMAALGIDDIADVIAFPQTRR</sequence>
<keyword evidence="3" id="KW-0547">Nucleotide-binding</keyword>
<evidence type="ECO:0000259" key="6">
    <source>
        <dbReference type="PROSITE" id="PS50862"/>
    </source>
</evidence>
<dbReference type="NCBIfam" id="TIGR00462">
    <property type="entry name" value="genX"/>
    <property type="match status" value="1"/>
</dbReference>
<dbReference type="PANTHER" id="PTHR42918">
    <property type="entry name" value="LYSYL-TRNA SYNTHETASE"/>
    <property type="match status" value="1"/>
</dbReference>
<dbReference type="InterPro" id="IPR004364">
    <property type="entry name" value="Aa-tRNA-synt_II"/>
</dbReference>
<dbReference type="PRINTS" id="PR00982">
    <property type="entry name" value="TRNASYNTHLYS"/>
</dbReference>
<comment type="catalytic activity">
    <reaction evidence="5">
        <text>D-beta-lysine + L-lysyl-[protein] + ATP = N(6)-((3R)-3,6-diaminohexanoyl)-L-lysyl-[protein] + AMP + diphosphate + H(+)</text>
        <dbReference type="Rhea" id="RHEA:83435"/>
        <dbReference type="Rhea" id="RHEA-COMP:9752"/>
        <dbReference type="Rhea" id="RHEA-COMP:20131"/>
        <dbReference type="ChEBI" id="CHEBI:15378"/>
        <dbReference type="ChEBI" id="CHEBI:29969"/>
        <dbReference type="ChEBI" id="CHEBI:30616"/>
        <dbReference type="ChEBI" id="CHEBI:33019"/>
        <dbReference type="ChEBI" id="CHEBI:84138"/>
        <dbReference type="ChEBI" id="CHEBI:156053"/>
        <dbReference type="ChEBI" id="CHEBI:456215"/>
    </reaction>
    <physiologicalReaction direction="left-to-right" evidence="5">
        <dbReference type="Rhea" id="RHEA:83436"/>
    </physiologicalReaction>
</comment>
<evidence type="ECO:0000256" key="4">
    <source>
        <dbReference type="ARBA" id="ARBA00022840"/>
    </source>
</evidence>
<dbReference type="PANTHER" id="PTHR42918:SF6">
    <property type="entry name" value="ELONGATION FACTOR P--(R)-BETA-LYSINE LIGASE"/>
    <property type="match status" value="1"/>
</dbReference>
<dbReference type="SUPFAM" id="SSF55681">
    <property type="entry name" value="Class II aaRS and biotin synthetases"/>
    <property type="match status" value="1"/>
</dbReference>
<comment type="caution">
    <text evidence="7">The sequence shown here is derived from an EMBL/GenBank/DDBJ whole genome shotgun (WGS) entry which is preliminary data.</text>
</comment>
<evidence type="ECO:0000313" key="8">
    <source>
        <dbReference type="Proteomes" id="UP000051242"/>
    </source>
</evidence>
<proteinExistence type="predicted"/>
<comment type="subunit">
    <text evidence="1">Homodimer.</text>
</comment>
<dbReference type="NCBIfam" id="NF006828">
    <property type="entry name" value="PRK09350.1"/>
    <property type="match status" value="1"/>
</dbReference>
<evidence type="ECO:0000313" key="7">
    <source>
        <dbReference type="EMBL" id="KRO79825.1"/>
    </source>
</evidence>
<dbReference type="Pfam" id="PF00152">
    <property type="entry name" value="tRNA-synt_2"/>
    <property type="match status" value="1"/>
</dbReference>
<dbReference type="InterPro" id="IPR045864">
    <property type="entry name" value="aa-tRNA-synth_II/BPL/LPL"/>
</dbReference>
<evidence type="ECO:0000256" key="2">
    <source>
        <dbReference type="ARBA" id="ARBA00022598"/>
    </source>
</evidence>
<evidence type="ECO:0000256" key="5">
    <source>
        <dbReference type="ARBA" id="ARBA00052794"/>
    </source>
</evidence>
<gene>
    <name evidence="7" type="ORF">ABR85_08665</name>
</gene>
<dbReference type="InterPro" id="IPR006195">
    <property type="entry name" value="aa-tRNA-synth_II"/>
</dbReference>
<organism evidence="7 8">
    <name type="scientific">OM182 bacterium BACL3 MAG-120619-bin3</name>
    <dbReference type="NCBI Taxonomy" id="1655593"/>
    <lineage>
        <taxon>Bacteria</taxon>
        <taxon>Pseudomonadati</taxon>
        <taxon>Pseudomonadota</taxon>
        <taxon>Gammaproteobacteria</taxon>
        <taxon>OMG group</taxon>
        <taxon>OM182 clade</taxon>
    </lineage>
</organism>
<keyword evidence="2" id="KW-0436">Ligase</keyword>
<dbReference type="EMBL" id="LICD01000138">
    <property type="protein sequence ID" value="KRO79825.1"/>
    <property type="molecule type" value="Genomic_DNA"/>
</dbReference>